<sequence>MTAERKKELAALCAVEIRKTSAITKSHLSDYGYHLVEGVVDAEMTAMMKRLTDKSVGSDDVPILRELVISDLWPRLRKSHVEHRDYVFEAVKSMNRGTIAQDAAFAFDIGWRQLLQSAAERLETYPSAWKATITGGKEKFGCLVLHIACDAEQPGCRSELERLREEVRLRSLATCDICGQNGRLRLSSIAKTVCDKHAAVLGDLREDDGVHADPWHWRAEQPIEDHIADVIGTARAIMADAENPWVGAVDVSLLAGMDPPLDWDTSHAAVDVASDGSVEVKHRHDGLMPQTAVSRQIERDIEKNFGRKADLLLEFIGKIELAVVAAMSVADDDVNFWLRTEVGRWESVQPLSDDDLEFLLRYLRNLVIDERGRRDRHRDGAESLQVFLADHPDLASEVAALVGRGRELLDAYAGDLADSARGCVVKEEFVDGYVREEIALWPDVGELSKSNRDWLRQWLRRMIDAGFKRVKGN</sequence>
<organism evidence="1 2">
    <name type="scientific">Agrobacterium genomosp. 2 str. CFBP 5494</name>
    <dbReference type="NCBI Taxonomy" id="1183436"/>
    <lineage>
        <taxon>Bacteria</taxon>
        <taxon>Pseudomonadati</taxon>
        <taxon>Pseudomonadota</taxon>
        <taxon>Alphaproteobacteria</taxon>
        <taxon>Hyphomicrobiales</taxon>
        <taxon>Rhizobiaceae</taxon>
        <taxon>Rhizobium/Agrobacterium group</taxon>
        <taxon>Agrobacterium</taxon>
        <taxon>Agrobacterium tumefaciens complex</taxon>
    </lineage>
</organism>
<reference evidence="1 2" key="1">
    <citation type="submission" date="2016-01" db="EMBL/GenBank/DDBJ databases">
        <authorList>
            <person name="Regsiter A."/>
            <person name="william w."/>
        </authorList>
    </citation>
    <scope>NUCLEOTIDE SEQUENCE [LARGE SCALE GENOMIC DNA]</scope>
    <source>
        <strain evidence="1 2">CFBP 5494</strain>
    </source>
</reference>
<dbReference type="Proteomes" id="UP000191933">
    <property type="component" value="Unassembled WGS sequence"/>
</dbReference>
<gene>
    <name evidence="1" type="ORF">AGR2A_Cc70086</name>
</gene>
<name>A0A9W5F196_9HYPH</name>
<accession>A0A9W5F196</accession>
<dbReference type="EMBL" id="FBVY01000018">
    <property type="protein sequence ID" value="CUW93694.1"/>
    <property type="molecule type" value="Genomic_DNA"/>
</dbReference>
<proteinExistence type="predicted"/>
<keyword evidence="2" id="KW-1185">Reference proteome</keyword>
<evidence type="ECO:0000313" key="1">
    <source>
        <dbReference type="EMBL" id="CUW93694.1"/>
    </source>
</evidence>
<protein>
    <submittedName>
        <fullName evidence="1">Uncharacterized protein</fullName>
    </submittedName>
</protein>
<dbReference type="RefSeq" id="WP_080822480.1">
    <property type="nucleotide sequence ID" value="NZ_LT009718.1"/>
</dbReference>
<comment type="caution">
    <text evidence="1">The sequence shown here is derived from an EMBL/GenBank/DDBJ whole genome shotgun (WGS) entry which is preliminary data.</text>
</comment>
<evidence type="ECO:0000313" key="2">
    <source>
        <dbReference type="Proteomes" id="UP000191933"/>
    </source>
</evidence>
<dbReference type="AlphaFoldDB" id="A0A9W5F196"/>